<protein>
    <submittedName>
        <fullName evidence="1">Uncharacterized protein</fullName>
    </submittedName>
</protein>
<name>A0A1B4PMJ9_BURCE</name>
<dbReference type="Proteomes" id="UP000094776">
    <property type="component" value="Chromosome 1"/>
</dbReference>
<gene>
    <name evidence="1" type="ORF">WT26_03410</name>
</gene>
<proteinExistence type="predicted"/>
<reference evidence="1 2" key="1">
    <citation type="submission" date="2015-12" db="EMBL/GenBank/DDBJ databases">
        <title>Diversity of Burkholderia near neighbor genomes.</title>
        <authorList>
            <person name="Sahl J."/>
            <person name="Wagner D."/>
            <person name="Keim P."/>
        </authorList>
    </citation>
    <scope>NUCLEOTIDE SEQUENCE [LARGE SCALE GENOMIC DNA]</scope>
    <source>
        <strain evidence="1 2">MSMB1184WGS</strain>
    </source>
</reference>
<dbReference type="EMBL" id="CP013443">
    <property type="protein sequence ID" value="AOK15155.1"/>
    <property type="molecule type" value="Genomic_DNA"/>
</dbReference>
<accession>A0A1B4PMJ9</accession>
<dbReference type="AlphaFoldDB" id="A0A1B4PMJ9"/>
<evidence type="ECO:0000313" key="2">
    <source>
        <dbReference type="Proteomes" id="UP000094776"/>
    </source>
</evidence>
<sequence length="239" mass="26638">MMGPNICRRHGIGRVRTTSKGIAARLRIRGQFAPGELVKVSLDRPKYSRDMWMLRAELDEHDVDATFIDNVAHVTAFPKIAALERLRAYACSACMDELLVRSGEAPDEPTSTEQAFDTSVVAANAKWPSNHARCELHGLILPTRTSPDIEEAILSIDVVRDRHVVRVIKASVNHEHGYWFDEAFLRRVCGPDIDIVGSTFRIDSEAAFVKLWDAGERVCPVCLREVLRRSGVMDADTGG</sequence>
<evidence type="ECO:0000313" key="1">
    <source>
        <dbReference type="EMBL" id="AOK15155.1"/>
    </source>
</evidence>
<organism evidence="1 2">
    <name type="scientific">Burkholderia cepacia</name>
    <name type="common">Pseudomonas cepacia</name>
    <dbReference type="NCBI Taxonomy" id="292"/>
    <lineage>
        <taxon>Bacteria</taxon>
        <taxon>Pseudomonadati</taxon>
        <taxon>Pseudomonadota</taxon>
        <taxon>Betaproteobacteria</taxon>
        <taxon>Burkholderiales</taxon>
        <taxon>Burkholderiaceae</taxon>
        <taxon>Burkholderia</taxon>
        <taxon>Burkholderia cepacia complex</taxon>
    </lineage>
</organism>